<dbReference type="GO" id="GO:0090656">
    <property type="term" value="P:t-circle formation"/>
    <property type="evidence" value="ECO:0007669"/>
    <property type="project" value="TreeGrafter"/>
</dbReference>
<dbReference type="GO" id="GO:0045003">
    <property type="term" value="P:double-strand break repair via synthesis-dependent strand annealing"/>
    <property type="evidence" value="ECO:0007669"/>
    <property type="project" value="TreeGrafter"/>
</dbReference>
<dbReference type="PANTHER" id="PTHR46487:SF1">
    <property type="entry name" value="DNA REPAIR PROTEIN XRCC3"/>
    <property type="match status" value="1"/>
</dbReference>
<evidence type="ECO:0000256" key="2">
    <source>
        <dbReference type="ARBA" id="ARBA00022741"/>
    </source>
</evidence>
<proteinExistence type="predicted"/>
<dbReference type="GO" id="GO:0000722">
    <property type="term" value="P:telomere maintenance via recombination"/>
    <property type="evidence" value="ECO:0007669"/>
    <property type="project" value="TreeGrafter"/>
</dbReference>
<protein>
    <submittedName>
        <fullName evidence="8">DNA repair protein XRCC3</fullName>
    </submittedName>
</protein>
<accession>A0A9X6NCL4</accession>
<dbReference type="GO" id="GO:0000400">
    <property type="term" value="F:four-way junction DNA binding"/>
    <property type="evidence" value="ECO:0007669"/>
    <property type="project" value="TreeGrafter"/>
</dbReference>
<dbReference type="GO" id="GO:0005524">
    <property type="term" value="F:ATP binding"/>
    <property type="evidence" value="ECO:0007669"/>
    <property type="project" value="UniProtKB-KW"/>
</dbReference>
<dbReference type="PANTHER" id="PTHR46487">
    <property type="entry name" value="DNA REPAIR PROTEIN XRCC3"/>
    <property type="match status" value="1"/>
</dbReference>
<keyword evidence="3" id="KW-0227">DNA damage</keyword>
<dbReference type="OrthoDB" id="1861185at2759"/>
<sequence length="459" mass="51237">MEKDIENETADEEDFSGDLRAVIHANVFLSSRLGDLYPGNVLDQLEENYSFSMGNESSFSEPQLTTPADFVSANQPINRGDDVVLLSPSLVNRSDVRRRPSAVKKHEILADMERKSERPTKIDQLEIHPRILAILLKMKLKSVRELLDVSPIALRHASLTGPEVERLLLETSKKWWSPNLDLFTVARSRAAPTIRLTFGCPLLDKLFRGGIVVDHLTEFAGAAGTAKTQTCLFLALRAQLPVLSGGLGGEVLYLCTETVPIRRLRQMTDEMVRNLTAAKSEVTPSMDRIFIENLVTLDEVEHFLSGRVHDLLTRLPIKLVIVDSMASVFRYQEEEKVNSMERSARLQRMTVILRRLQAKYNVALICTNQATTMIDDAASSDTLGDGVDRTAPALGLSWSNFVTTRVMLHKTRMEDPDTGLAVVKRRMKVVFAPHLPQTQVKFEVGMGGLRGVGKVEVSF</sequence>
<comment type="caution">
    <text evidence="8">The sequence shown here is derived from an EMBL/GenBank/DDBJ whole genome shotgun (WGS) entry which is preliminary data.</text>
</comment>
<evidence type="ECO:0000313" key="8">
    <source>
        <dbReference type="EMBL" id="OWA51617.1"/>
    </source>
</evidence>
<dbReference type="Gene3D" id="3.40.50.300">
    <property type="entry name" value="P-loop containing nucleotide triphosphate hydrolases"/>
    <property type="match status" value="1"/>
</dbReference>
<dbReference type="GO" id="GO:0071140">
    <property type="term" value="P:resolution of mitotic recombination intermediates"/>
    <property type="evidence" value="ECO:0007669"/>
    <property type="project" value="TreeGrafter"/>
</dbReference>
<dbReference type="Proteomes" id="UP000192578">
    <property type="component" value="Unassembled WGS sequence"/>
</dbReference>
<evidence type="ECO:0000256" key="1">
    <source>
        <dbReference type="ARBA" id="ARBA00004123"/>
    </source>
</evidence>
<organism evidence="8 9">
    <name type="scientific">Hypsibius exemplaris</name>
    <name type="common">Freshwater tardigrade</name>
    <dbReference type="NCBI Taxonomy" id="2072580"/>
    <lineage>
        <taxon>Eukaryota</taxon>
        <taxon>Metazoa</taxon>
        <taxon>Ecdysozoa</taxon>
        <taxon>Tardigrada</taxon>
        <taxon>Eutardigrada</taxon>
        <taxon>Parachela</taxon>
        <taxon>Hypsibioidea</taxon>
        <taxon>Hypsibiidae</taxon>
        <taxon>Hypsibius</taxon>
    </lineage>
</organism>
<dbReference type="InterPro" id="IPR027417">
    <property type="entry name" value="P-loop_NTPase"/>
</dbReference>
<keyword evidence="5" id="KW-0234">DNA repair</keyword>
<name>A0A9X6NCL4_HYPEX</name>
<dbReference type="GO" id="GO:0140664">
    <property type="term" value="F:ATP-dependent DNA damage sensor activity"/>
    <property type="evidence" value="ECO:0007669"/>
    <property type="project" value="InterPro"/>
</dbReference>
<keyword evidence="2" id="KW-0547">Nucleotide-binding</keyword>
<dbReference type="AlphaFoldDB" id="A0A9X6NCL4"/>
<dbReference type="PROSITE" id="PS50162">
    <property type="entry name" value="RECA_2"/>
    <property type="match status" value="1"/>
</dbReference>
<evidence type="ECO:0000313" key="9">
    <source>
        <dbReference type="Proteomes" id="UP000192578"/>
    </source>
</evidence>
<evidence type="ECO:0000256" key="4">
    <source>
        <dbReference type="ARBA" id="ARBA00022840"/>
    </source>
</evidence>
<keyword evidence="9" id="KW-1185">Reference proteome</keyword>
<keyword evidence="6" id="KW-0539">Nucleus</keyword>
<dbReference type="CDD" id="cd19491">
    <property type="entry name" value="XRCC3"/>
    <property type="match status" value="1"/>
</dbReference>
<dbReference type="GO" id="GO:0033065">
    <property type="term" value="C:Rad51C-XRCC3 complex"/>
    <property type="evidence" value="ECO:0007669"/>
    <property type="project" value="TreeGrafter"/>
</dbReference>
<gene>
    <name evidence="8" type="ORF">BV898_16090</name>
</gene>
<evidence type="ECO:0000259" key="7">
    <source>
        <dbReference type="PROSITE" id="PS50162"/>
    </source>
</evidence>
<reference evidence="9" key="1">
    <citation type="submission" date="2017-01" db="EMBL/GenBank/DDBJ databases">
        <title>Comparative genomics of anhydrobiosis in the tardigrade Hypsibius dujardini.</title>
        <authorList>
            <person name="Yoshida Y."/>
            <person name="Koutsovoulos G."/>
            <person name="Laetsch D."/>
            <person name="Stevens L."/>
            <person name="Kumar S."/>
            <person name="Horikawa D."/>
            <person name="Ishino K."/>
            <person name="Komine S."/>
            <person name="Tomita M."/>
            <person name="Blaxter M."/>
            <person name="Arakawa K."/>
        </authorList>
    </citation>
    <scope>NUCLEOTIDE SEQUENCE [LARGE SCALE GENOMIC DNA]</scope>
    <source>
        <strain evidence="9">Z151</strain>
    </source>
</reference>
<dbReference type="GO" id="GO:0005657">
    <property type="term" value="C:replication fork"/>
    <property type="evidence" value="ECO:0007669"/>
    <property type="project" value="TreeGrafter"/>
</dbReference>
<dbReference type="InterPro" id="IPR047348">
    <property type="entry name" value="XRCC3-like_C"/>
</dbReference>
<keyword evidence="4" id="KW-0067">ATP-binding</keyword>
<dbReference type="InterPro" id="IPR020588">
    <property type="entry name" value="RecA_ATP-bd"/>
</dbReference>
<evidence type="ECO:0000256" key="3">
    <source>
        <dbReference type="ARBA" id="ARBA00022763"/>
    </source>
</evidence>
<dbReference type="Pfam" id="PF08423">
    <property type="entry name" value="Rad51"/>
    <property type="match status" value="1"/>
</dbReference>
<dbReference type="EMBL" id="MTYJ01000233">
    <property type="protein sequence ID" value="OWA51617.1"/>
    <property type="molecule type" value="Genomic_DNA"/>
</dbReference>
<dbReference type="SUPFAM" id="SSF52540">
    <property type="entry name" value="P-loop containing nucleoside triphosphate hydrolases"/>
    <property type="match status" value="1"/>
</dbReference>
<feature type="domain" description="RecA family profile 1" evidence="7">
    <location>
        <begin position="192"/>
        <end position="370"/>
    </location>
</feature>
<evidence type="ECO:0000256" key="6">
    <source>
        <dbReference type="ARBA" id="ARBA00023242"/>
    </source>
</evidence>
<dbReference type="InterPro" id="IPR013632">
    <property type="entry name" value="Rad51_C"/>
</dbReference>
<evidence type="ECO:0000256" key="5">
    <source>
        <dbReference type="ARBA" id="ARBA00023204"/>
    </source>
</evidence>
<comment type="subcellular location">
    <subcellularLocation>
        <location evidence="1">Nucleus</location>
    </subcellularLocation>
</comment>